<organism evidence="1 2">
    <name type="scientific">Dufourea novaeangliae</name>
    <name type="common">Sweat bee</name>
    <dbReference type="NCBI Taxonomy" id="178035"/>
    <lineage>
        <taxon>Eukaryota</taxon>
        <taxon>Metazoa</taxon>
        <taxon>Ecdysozoa</taxon>
        <taxon>Arthropoda</taxon>
        <taxon>Hexapoda</taxon>
        <taxon>Insecta</taxon>
        <taxon>Pterygota</taxon>
        <taxon>Neoptera</taxon>
        <taxon>Endopterygota</taxon>
        <taxon>Hymenoptera</taxon>
        <taxon>Apocrita</taxon>
        <taxon>Aculeata</taxon>
        <taxon>Apoidea</taxon>
        <taxon>Anthophila</taxon>
        <taxon>Halictidae</taxon>
        <taxon>Rophitinae</taxon>
        <taxon>Dufourea</taxon>
    </lineage>
</organism>
<dbReference type="PANTHER" id="PTHR47326:SF1">
    <property type="entry name" value="HTH PSQ-TYPE DOMAIN-CONTAINING PROTEIN"/>
    <property type="match status" value="1"/>
</dbReference>
<dbReference type="Proteomes" id="UP000076502">
    <property type="component" value="Unassembled WGS sequence"/>
</dbReference>
<dbReference type="AlphaFoldDB" id="A0A154PCR7"/>
<feature type="non-terminal residue" evidence="1">
    <location>
        <position position="1"/>
    </location>
</feature>
<reference evidence="1 2" key="1">
    <citation type="submission" date="2015-07" db="EMBL/GenBank/DDBJ databases">
        <title>The genome of Dufourea novaeangliae.</title>
        <authorList>
            <person name="Pan H."/>
            <person name="Kapheim K."/>
        </authorList>
    </citation>
    <scope>NUCLEOTIDE SEQUENCE [LARGE SCALE GENOMIC DNA]</scope>
    <source>
        <strain evidence="1">0120121106</strain>
        <tissue evidence="1">Whole body</tissue>
    </source>
</reference>
<dbReference type="EMBL" id="KQ434871">
    <property type="protein sequence ID" value="KZC09613.1"/>
    <property type="molecule type" value="Genomic_DNA"/>
</dbReference>
<keyword evidence="2" id="KW-1185">Reference proteome</keyword>
<evidence type="ECO:0000313" key="1">
    <source>
        <dbReference type="EMBL" id="KZC09613.1"/>
    </source>
</evidence>
<gene>
    <name evidence="1" type="ORF">WN55_01050</name>
</gene>
<name>A0A154PCR7_DUFNO</name>
<dbReference type="GO" id="GO:0003676">
    <property type="term" value="F:nucleic acid binding"/>
    <property type="evidence" value="ECO:0007669"/>
    <property type="project" value="InterPro"/>
</dbReference>
<evidence type="ECO:0000313" key="2">
    <source>
        <dbReference type="Proteomes" id="UP000076502"/>
    </source>
</evidence>
<protein>
    <submittedName>
        <fullName evidence="1">Uncharacterized protein</fullName>
    </submittedName>
</protein>
<dbReference type="Gene3D" id="3.30.420.10">
    <property type="entry name" value="Ribonuclease H-like superfamily/Ribonuclease H"/>
    <property type="match status" value="1"/>
</dbReference>
<dbReference type="InterPro" id="IPR036397">
    <property type="entry name" value="RNaseH_sf"/>
</dbReference>
<sequence length="50" mass="5609">RWIERGGSIPLPAPSPDLTPLDFFLWGILKDKVYKGVPTTPQSEHATVNY</sequence>
<accession>A0A154PCR7</accession>
<proteinExistence type="predicted"/>
<dbReference type="PANTHER" id="PTHR47326">
    <property type="entry name" value="TRANSPOSABLE ELEMENT TC3 TRANSPOSASE-LIKE PROTEIN"/>
    <property type="match status" value="1"/>
</dbReference>